<evidence type="ECO:0000256" key="10">
    <source>
        <dbReference type="PIRNR" id="PIRNR015601"/>
    </source>
</evidence>
<feature type="domain" description="Ribosomal RNA small subunit methyltransferase E methyltransferase" evidence="11">
    <location>
        <begin position="76"/>
        <end position="229"/>
    </location>
</feature>
<accession>A0A1G7FI25</accession>
<evidence type="ECO:0000259" key="11">
    <source>
        <dbReference type="Pfam" id="PF04452"/>
    </source>
</evidence>
<dbReference type="InterPro" id="IPR015947">
    <property type="entry name" value="PUA-like_sf"/>
</dbReference>
<name>A0A1G7FI25_9FLAO</name>
<keyword evidence="14" id="KW-1185">Reference proteome</keyword>
<keyword evidence="4 10" id="KW-0698">rRNA processing</keyword>
<dbReference type="InterPro" id="IPR046886">
    <property type="entry name" value="RsmE_MTase_dom"/>
</dbReference>
<dbReference type="EMBL" id="FNAO01000007">
    <property type="protein sequence ID" value="SDE75538.1"/>
    <property type="molecule type" value="Genomic_DNA"/>
</dbReference>
<keyword evidence="3 10" id="KW-0963">Cytoplasm</keyword>
<evidence type="ECO:0000256" key="4">
    <source>
        <dbReference type="ARBA" id="ARBA00022552"/>
    </source>
</evidence>
<dbReference type="SUPFAM" id="SSF75217">
    <property type="entry name" value="alpha/beta knot"/>
    <property type="match status" value="1"/>
</dbReference>
<evidence type="ECO:0000256" key="8">
    <source>
        <dbReference type="ARBA" id="ARBA00025699"/>
    </source>
</evidence>
<dbReference type="InterPro" id="IPR006700">
    <property type="entry name" value="RsmE"/>
</dbReference>
<comment type="similarity">
    <text evidence="2 10">Belongs to the RNA methyltransferase RsmE family.</text>
</comment>
<dbReference type="CDD" id="cd18084">
    <property type="entry name" value="RsmE-like"/>
    <property type="match status" value="1"/>
</dbReference>
<reference evidence="13 14" key="1">
    <citation type="submission" date="2016-10" db="EMBL/GenBank/DDBJ databases">
        <authorList>
            <person name="de Groot N.N."/>
        </authorList>
    </citation>
    <scope>NUCLEOTIDE SEQUENCE [LARGE SCALE GENOMIC DNA]</scope>
    <source>
        <strain evidence="13 14">DSM 23421</strain>
    </source>
</reference>
<dbReference type="InterPro" id="IPR029028">
    <property type="entry name" value="Alpha/beta_knot_MTases"/>
</dbReference>
<comment type="catalytic activity">
    <reaction evidence="9 10">
        <text>uridine(1498) in 16S rRNA + S-adenosyl-L-methionine = N(3)-methyluridine(1498) in 16S rRNA + S-adenosyl-L-homocysteine + H(+)</text>
        <dbReference type="Rhea" id="RHEA:42920"/>
        <dbReference type="Rhea" id="RHEA-COMP:10283"/>
        <dbReference type="Rhea" id="RHEA-COMP:10284"/>
        <dbReference type="ChEBI" id="CHEBI:15378"/>
        <dbReference type="ChEBI" id="CHEBI:57856"/>
        <dbReference type="ChEBI" id="CHEBI:59789"/>
        <dbReference type="ChEBI" id="CHEBI:65315"/>
        <dbReference type="ChEBI" id="CHEBI:74502"/>
        <dbReference type="EC" id="2.1.1.193"/>
    </reaction>
</comment>
<organism evidence="13 14">
    <name type="scientific">Pricia antarctica</name>
    <dbReference type="NCBI Taxonomy" id="641691"/>
    <lineage>
        <taxon>Bacteria</taxon>
        <taxon>Pseudomonadati</taxon>
        <taxon>Bacteroidota</taxon>
        <taxon>Flavobacteriia</taxon>
        <taxon>Flavobacteriales</taxon>
        <taxon>Flavobacteriaceae</taxon>
        <taxon>Pricia</taxon>
    </lineage>
</organism>
<sequence length="235" mass="26689">MQLFYNPDLDSSVSQFTFPEDESKHIIKVLRRKADDILHITNGKGQMFEAKIIDANPKRCMAQVISNAKKHRGMYWFHLVVAPPKSNDRFEWILEKATEIGVNEITPIICERSERKTVKQERSEKIVQSAMKQSLRSYLPQLNEAISFKDYLEKEHKGLLFIAHCTQDAKVELKRRVAPDHDVTVLIGPEGDFSENETKSAEDKGFLAVSLGEARLRTETAAIVACTVVTMINNG</sequence>
<feature type="domain" description="Ribosomal RNA small subunit methyltransferase E PUA-like" evidence="12">
    <location>
        <begin position="19"/>
        <end position="61"/>
    </location>
</feature>
<dbReference type="EC" id="2.1.1.193" evidence="10"/>
<dbReference type="PIRSF" id="PIRSF015601">
    <property type="entry name" value="MTase_slr0722"/>
    <property type="match status" value="1"/>
</dbReference>
<dbReference type="Proteomes" id="UP000199109">
    <property type="component" value="Unassembled WGS sequence"/>
</dbReference>
<protein>
    <recommendedName>
        <fullName evidence="10">Ribosomal RNA small subunit methyltransferase E</fullName>
        <ecNumber evidence="10">2.1.1.193</ecNumber>
    </recommendedName>
</protein>
<dbReference type="GO" id="GO:0070475">
    <property type="term" value="P:rRNA base methylation"/>
    <property type="evidence" value="ECO:0007669"/>
    <property type="project" value="TreeGrafter"/>
</dbReference>
<dbReference type="InterPro" id="IPR029026">
    <property type="entry name" value="tRNA_m1G_MTases_N"/>
</dbReference>
<dbReference type="RefSeq" id="WP_091870331.1">
    <property type="nucleotide sequence ID" value="NZ_FNAO01000007.1"/>
</dbReference>
<evidence type="ECO:0000313" key="13">
    <source>
        <dbReference type="EMBL" id="SDE75538.1"/>
    </source>
</evidence>
<evidence type="ECO:0000256" key="3">
    <source>
        <dbReference type="ARBA" id="ARBA00022490"/>
    </source>
</evidence>
<evidence type="ECO:0000259" key="12">
    <source>
        <dbReference type="Pfam" id="PF20260"/>
    </source>
</evidence>
<proteinExistence type="inferred from homology"/>
<dbReference type="OrthoDB" id="9815641at2"/>
<keyword evidence="6 10" id="KW-0808">Transferase</keyword>
<dbReference type="NCBIfam" id="TIGR00046">
    <property type="entry name" value="RsmE family RNA methyltransferase"/>
    <property type="match status" value="1"/>
</dbReference>
<comment type="subcellular location">
    <subcellularLocation>
        <location evidence="1 10">Cytoplasm</location>
    </subcellularLocation>
</comment>
<dbReference type="SUPFAM" id="SSF88697">
    <property type="entry name" value="PUA domain-like"/>
    <property type="match status" value="1"/>
</dbReference>
<evidence type="ECO:0000256" key="6">
    <source>
        <dbReference type="ARBA" id="ARBA00022679"/>
    </source>
</evidence>
<dbReference type="PANTHER" id="PTHR30027:SF3">
    <property type="entry name" value="16S RRNA (URACIL(1498)-N(3))-METHYLTRANSFERASE"/>
    <property type="match status" value="1"/>
</dbReference>
<evidence type="ECO:0000256" key="2">
    <source>
        <dbReference type="ARBA" id="ARBA00005528"/>
    </source>
</evidence>
<keyword evidence="5 10" id="KW-0489">Methyltransferase</keyword>
<dbReference type="GO" id="GO:0005737">
    <property type="term" value="C:cytoplasm"/>
    <property type="evidence" value="ECO:0007669"/>
    <property type="project" value="UniProtKB-SubCell"/>
</dbReference>
<evidence type="ECO:0000256" key="9">
    <source>
        <dbReference type="ARBA" id="ARBA00047944"/>
    </source>
</evidence>
<evidence type="ECO:0000256" key="1">
    <source>
        <dbReference type="ARBA" id="ARBA00004496"/>
    </source>
</evidence>
<keyword evidence="7 10" id="KW-0949">S-adenosyl-L-methionine</keyword>
<dbReference type="Gene3D" id="3.40.1280.10">
    <property type="match status" value="1"/>
</dbReference>
<dbReference type="Pfam" id="PF20260">
    <property type="entry name" value="PUA_4"/>
    <property type="match status" value="1"/>
</dbReference>
<dbReference type="AlphaFoldDB" id="A0A1G7FI25"/>
<evidence type="ECO:0000313" key="14">
    <source>
        <dbReference type="Proteomes" id="UP000199109"/>
    </source>
</evidence>
<dbReference type="GO" id="GO:0070042">
    <property type="term" value="F:rRNA (uridine-N3-)-methyltransferase activity"/>
    <property type="evidence" value="ECO:0007669"/>
    <property type="project" value="TreeGrafter"/>
</dbReference>
<evidence type="ECO:0000256" key="7">
    <source>
        <dbReference type="ARBA" id="ARBA00022691"/>
    </source>
</evidence>
<dbReference type="InterPro" id="IPR046887">
    <property type="entry name" value="RsmE_PUA-like"/>
</dbReference>
<comment type="function">
    <text evidence="8 10">Specifically methylates the N3 position of the uracil ring of uridine 1498 (m3U1498) in 16S rRNA. Acts on the fully assembled 30S ribosomal subunit.</text>
</comment>
<dbReference type="NCBIfam" id="NF008702">
    <property type="entry name" value="PRK11713.6-1"/>
    <property type="match status" value="1"/>
</dbReference>
<dbReference type="Gene3D" id="2.40.240.20">
    <property type="entry name" value="Hypothetical PUA domain-like, domain 1"/>
    <property type="match status" value="1"/>
</dbReference>
<dbReference type="PANTHER" id="PTHR30027">
    <property type="entry name" value="RIBOSOMAL RNA SMALL SUBUNIT METHYLTRANSFERASE E"/>
    <property type="match status" value="1"/>
</dbReference>
<dbReference type="Pfam" id="PF04452">
    <property type="entry name" value="Methyltrans_RNA"/>
    <property type="match status" value="1"/>
</dbReference>
<dbReference type="STRING" id="641691.SAMN05421636_107133"/>
<evidence type="ECO:0000256" key="5">
    <source>
        <dbReference type="ARBA" id="ARBA00022603"/>
    </source>
</evidence>
<gene>
    <name evidence="13" type="ORF">SAMN05421636_107133</name>
</gene>